<dbReference type="AlphaFoldDB" id="A0AAV9ZZA2"/>
<gene>
    <name evidence="1" type="ORF">R3P38DRAFT_2800064</name>
</gene>
<evidence type="ECO:0000313" key="2">
    <source>
        <dbReference type="Proteomes" id="UP001362999"/>
    </source>
</evidence>
<proteinExistence type="predicted"/>
<protein>
    <submittedName>
        <fullName evidence="1">Uncharacterized protein</fullName>
    </submittedName>
</protein>
<dbReference type="EMBL" id="JAWWNJ010000098">
    <property type="protein sequence ID" value="KAK6996363.1"/>
    <property type="molecule type" value="Genomic_DNA"/>
</dbReference>
<reference evidence="1 2" key="1">
    <citation type="journal article" date="2024" name="J Genomics">
        <title>Draft genome sequencing and assembly of Favolaschia claudopus CIRM-BRFM 2984 isolated from oak limbs.</title>
        <authorList>
            <person name="Navarro D."/>
            <person name="Drula E."/>
            <person name="Chaduli D."/>
            <person name="Cazenave R."/>
            <person name="Ahrendt S."/>
            <person name="Wang J."/>
            <person name="Lipzen A."/>
            <person name="Daum C."/>
            <person name="Barry K."/>
            <person name="Grigoriev I.V."/>
            <person name="Favel A."/>
            <person name="Rosso M.N."/>
            <person name="Martin F."/>
        </authorList>
    </citation>
    <scope>NUCLEOTIDE SEQUENCE [LARGE SCALE GENOMIC DNA]</scope>
    <source>
        <strain evidence="1 2">CIRM-BRFM 2984</strain>
    </source>
</reference>
<dbReference type="Proteomes" id="UP001362999">
    <property type="component" value="Unassembled WGS sequence"/>
</dbReference>
<sequence>MKSRPPLYVLRLQLEVLLPLPLNPTLARRDYPQSNRGGYPETLSSLEAAHNRTRPFILSAWRIVKLSAYFGVAVSPELQIRQRIRTTVACKRPERQKNGEKMKVYCCVKRDSESRVDSRGHSDSDIQPDIWGERGRVVWLFNKPFYAVDDAQIYDHCVFMWGGAIGAMIRDEEHWARSSLGVKSRVSVAELTRRGYVGVSRDAPI</sequence>
<keyword evidence="2" id="KW-1185">Reference proteome</keyword>
<evidence type="ECO:0000313" key="1">
    <source>
        <dbReference type="EMBL" id="KAK6996363.1"/>
    </source>
</evidence>
<organism evidence="1 2">
    <name type="scientific">Favolaschia claudopus</name>
    <dbReference type="NCBI Taxonomy" id="2862362"/>
    <lineage>
        <taxon>Eukaryota</taxon>
        <taxon>Fungi</taxon>
        <taxon>Dikarya</taxon>
        <taxon>Basidiomycota</taxon>
        <taxon>Agaricomycotina</taxon>
        <taxon>Agaricomycetes</taxon>
        <taxon>Agaricomycetidae</taxon>
        <taxon>Agaricales</taxon>
        <taxon>Marasmiineae</taxon>
        <taxon>Mycenaceae</taxon>
        <taxon>Favolaschia</taxon>
    </lineage>
</organism>
<accession>A0AAV9ZZA2</accession>
<comment type="caution">
    <text evidence="1">The sequence shown here is derived from an EMBL/GenBank/DDBJ whole genome shotgun (WGS) entry which is preliminary data.</text>
</comment>
<name>A0AAV9ZZA2_9AGAR</name>